<feature type="compositionally biased region" description="Basic and acidic residues" evidence="1">
    <location>
        <begin position="239"/>
        <end position="254"/>
    </location>
</feature>
<dbReference type="InterPro" id="IPR016181">
    <property type="entry name" value="Acyl_CoA_acyltransferase"/>
</dbReference>
<feature type="compositionally biased region" description="Polar residues" evidence="1">
    <location>
        <begin position="816"/>
        <end position="829"/>
    </location>
</feature>
<feature type="compositionally biased region" description="Basic and acidic residues" evidence="1">
    <location>
        <begin position="35"/>
        <end position="60"/>
    </location>
</feature>
<sequence length="1556" mass="173715">MNHMSFKKKKKQERVSKVDNRDQGGKAEELEEDRGENNQEEGKMRGPPEEPTKSLKDCRRALTQRLQLDTQRQRAEAESRWKSQKKIREEVEKNVKERNESTARITDFATTDCLYFRPWGGNEQKAPEEFEMFWGTGACFDRRYGTLKGHKAPTSKSPYEFFSCLQASMEKVKVKWEKRVQQKEKAEERERIKAEKAKEREKMKAQNKKKPSGKKRNLDEDDDDESETGEKKKKNNTKTKKEQQETKRRKDAKTPRVNFDLRGCACVETDRQKANLLDRTPNSNVISLLEQGFPNVKISEFEDLINEDDSLVFLCKRQGQGHAGAAIAAAAAGALDEGPRRPLAPPPLPSLASVAIAHPIPLETSAFHRSSFEKKILLATRAAQAAQKRTERAQGPGRRGEKKEKGAWPGPSALDTLERYHDVDPPGDPDPDTDPTALYVTFLTTCPEERGRGYGRRLFERIEKEARLKGYVAVFTQASLYDEEEEEGEDEAEESDGESKERKGEEAVKPGSKDCRRKGNGGKGQQGKEKEIKTEEEREEKSPISQWERLNRSALGFWEKMGVRMCSWGVFQKLAGTQSGIRCMRGDAVPALKSLTPEGVFPGYRFVEGEPVLVAFGRGYLPATVVEVRQWAVAIEEFEFEGKARGRREKSQPAGGGAWALKVRVVETEEDVSESGRHESEGQTLLVGEDDVVPFHPDIPDAPQALRLGLAPLFAFARRSFRPISSSERSGKVRRMHHDAEEAHHMHQQKEKEKEKGEEEGEGNRSETHDPPAAAAAAAQPPPKNPKGRRGKKTDAPVRVKKEEAEEGGRNKDNKPLSQLSLNAQTGREVSNRGEKREEWRPKENGNGGEKKVLPLSEQLEEICRASREKPQQGQQQSRRDRRDRDRPPLQRVQVKVKEEEEEPENEKGDSLKVQEGDKTAAGILHHPGRDPKRPPAAKRPRQQKPTADVSSSPTSHIQKKKKKTPPDAAASSRAEADGPSLQNPHPGSPTRPLPGKKRGARRQTDTLPLPPVKFESPSPPRAANQTRVPLAVDSPREAPEVPVSTQLASVPLRRPKGRPPKKPSPPAPRHHVGIKKEEGEEDSQDRENRPSLNAQTGACAALPAGSMGLLGKKRGEWRPKNKETGNVNGKKALPLSEQLEEICRVSREKPKQDEPQAREGRRERGSPLSVSQSARMEVRVKEEEIGERDGRVRGVSWDRLKSEWISSISVAGRNVNVKFAVSKYGDTESLRRATECREEMERTKKGGRCDIEAMRRELRLKFCQQEVPEGGMSMSGQRGEVRGHPRGQRDALRALPPVKLEETSKQEKGGEDSNDADDSGGKEDVPDGSSDEIVKDPGAGGGVVVRTRGGPEGGQIPRRNGRDGRVKREQGKEKDKKKNSNSDGVPVSVLHPVVELTPQQIVAFSWTSQGMHRRCKFSAEKFGGTVGMRARLASETAWAYHDWGLLNLLNTQMPPEGWCLSGRMLQSVSSASASAEGEQREKAAEDLGGWGSVLQVREWLKRTLGCVGEERLKGGLRVRNPVQLPRLLLPSDLDRLSRGEEPQGTEALRELLHTV</sequence>
<feature type="compositionally biased region" description="Acidic residues" evidence="1">
    <location>
        <begin position="481"/>
        <end position="496"/>
    </location>
</feature>
<dbReference type="Gene3D" id="1.20.5.2050">
    <property type="match status" value="1"/>
</dbReference>
<feature type="compositionally biased region" description="Basic and acidic residues" evidence="1">
    <location>
        <begin position="1361"/>
        <end position="1381"/>
    </location>
</feature>
<feature type="compositionally biased region" description="Basic and acidic residues" evidence="1">
    <location>
        <begin position="497"/>
        <end position="514"/>
    </location>
</feature>
<dbReference type="VEuPathDB" id="CryptoDB:Cvel_1829"/>
<feature type="region of interest" description="Disordered" evidence="1">
    <location>
        <begin position="725"/>
        <end position="1186"/>
    </location>
</feature>
<protein>
    <submittedName>
        <fullName evidence="2">Uncharacterized protein</fullName>
    </submittedName>
</protein>
<feature type="region of interest" description="Disordered" evidence="1">
    <location>
        <begin position="480"/>
        <end position="545"/>
    </location>
</feature>
<evidence type="ECO:0000313" key="2">
    <source>
        <dbReference type="EMBL" id="CEM52033.1"/>
    </source>
</evidence>
<feature type="compositionally biased region" description="Basic and acidic residues" evidence="1">
    <location>
        <begin position="388"/>
        <end position="406"/>
    </location>
</feature>
<dbReference type="Gene3D" id="3.40.630.30">
    <property type="match status" value="1"/>
</dbReference>
<gene>
    <name evidence="2" type="ORF">Cvel_1829</name>
</gene>
<dbReference type="EMBL" id="CDMZ01005122">
    <property type="protein sequence ID" value="CEM52033.1"/>
    <property type="molecule type" value="Genomic_DNA"/>
</dbReference>
<feature type="compositionally biased region" description="Basic and acidic residues" evidence="1">
    <location>
        <begin position="71"/>
        <end position="84"/>
    </location>
</feature>
<feature type="compositionally biased region" description="Basic and acidic residues" evidence="1">
    <location>
        <begin position="1114"/>
        <end position="1124"/>
    </location>
</feature>
<reference evidence="2" key="1">
    <citation type="submission" date="2014-11" db="EMBL/GenBank/DDBJ databases">
        <authorList>
            <person name="Otto D Thomas"/>
            <person name="Naeem Raeece"/>
        </authorList>
    </citation>
    <scope>NUCLEOTIDE SEQUENCE</scope>
</reference>
<feature type="compositionally biased region" description="Basic and acidic residues" evidence="1">
    <location>
        <begin position="1142"/>
        <end position="1166"/>
    </location>
</feature>
<feature type="compositionally biased region" description="Basic and acidic residues" evidence="1">
    <location>
        <begin position="177"/>
        <end position="204"/>
    </location>
</feature>
<feature type="compositionally biased region" description="Basic residues" evidence="1">
    <location>
        <begin position="1"/>
        <end position="12"/>
    </location>
</feature>
<evidence type="ECO:0000256" key="1">
    <source>
        <dbReference type="SAM" id="MobiDB-lite"/>
    </source>
</evidence>
<feature type="compositionally biased region" description="Basic and acidic residues" evidence="1">
    <location>
        <begin position="1300"/>
        <end position="1312"/>
    </location>
</feature>
<accession>A0A0G4I4W9</accession>
<dbReference type="PANTHER" id="PTHR36812">
    <property type="entry name" value="NEUROFILAMENT TRIPLET M PROTEIN-LIKE PROTEIN"/>
    <property type="match status" value="1"/>
</dbReference>
<feature type="compositionally biased region" description="Basic and acidic residues" evidence="1">
    <location>
        <begin position="793"/>
        <end position="815"/>
    </location>
</feature>
<feature type="compositionally biased region" description="Basic residues" evidence="1">
    <location>
        <begin position="205"/>
        <end position="215"/>
    </location>
</feature>
<feature type="compositionally biased region" description="Basic and acidic residues" evidence="1">
    <location>
        <begin position="878"/>
        <end position="889"/>
    </location>
</feature>
<dbReference type="CDD" id="cd04301">
    <property type="entry name" value="NAT_SF"/>
    <property type="match status" value="1"/>
</dbReference>
<feature type="compositionally biased region" description="Basic and acidic residues" evidence="1">
    <location>
        <begin position="906"/>
        <end position="919"/>
    </location>
</feature>
<feature type="compositionally biased region" description="Basic and acidic residues" evidence="1">
    <location>
        <begin position="830"/>
        <end position="853"/>
    </location>
</feature>
<feature type="compositionally biased region" description="Basic and acidic residues" evidence="1">
    <location>
        <begin position="1280"/>
        <end position="1293"/>
    </location>
</feature>
<dbReference type="PANTHER" id="PTHR36812:SF9">
    <property type="entry name" value="MYB-LIKE PROTEIN X ISOFORM X1"/>
    <property type="match status" value="1"/>
</dbReference>
<feature type="region of interest" description="Disordered" evidence="1">
    <location>
        <begin position="384"/>
        <end position="437"/>
    </location>
</feature>
<feature type="region of interest" description="Disordered" evidence="1">
    <location>
        <begin position="65"/>
        <end position="84"/>
    </location>
</feature>
<dbReference type="SUPFAM" id="SSF55729">
    <property type="entry name" value="Acyl-CoA N-acyltransferases (Nat)"/>
    <property type="match status" value="1"/>
</dbReference>
<feature type="region of interest" description="Disordered" evidence="1">
    <location>
        <begin position="177"/>
        <end position="255"/>
    </location>
</feature>
<feature type="region of interest" description="Disordered" evidence="1">
    <location>
        <begin position="1268"/>
        <end position="1387"/>
    </location>
</feature>
<feature type="region of interest" description="Disordered" evidence="1">
    <location>
        <begin position="1"/>
        <end position="60"/>
    </location>
</feature>
<proteinExistence type="predicted"/>
<feature type="compositionally biased region" description="Basic and acidic residues" evidence="1">
    <location>
        <begin position="1177"/>
        <end position="1186"/>
    </location>
</feature>
<feature type="compositionally biased region" description="Basic and acidic residues" evidence="1">
    <location>
        <begin position="738"/>
        <end position="770"/>
    </location>
</feature>
<feature type="compositionally biased region" description="Basic and acidic residues" evidence="1">
    <location>
        <begin position="13"/>
        <end position="28"/>
    </location>
</feature>
<feature type="compositionally biased region" description="Basic and acidic residues" evidence="1">
    <location>
        <begin position="526"/>
        <end position="542"/>
    </location>
</feature>
<feature type="compositionally biased region" description="Basic and acidic residues" evidence="1">
    <location>
        <begin position="862"/>
        <end position="871"/>
    </location>
</feature>
<name>A0A0G4I4W9_9ALVE</name>
<organism evidence="2">
    <name type="scientific">Chromera velia CCMP2878</name>
    <dbReference type="NCBI Taxonomy" id="1169474"/>
    <lineage>
        <taxon>Eukaryota</taxon>
        <taxon>Sar</taxon>
        <taxon>Alveolata</taxon>
        <taxon>Colpodellida</taxon>
        <taxon>Chromeraceae</taxon>
        <taxon>Chromera</taxon>
    </lineage>
</organism>